<organism evidence="1 2">
    <name type="scientific">Rickettsia amblyommatis str. Ac/Pa</name>
    <dbReference type="NCBI Taxonomy" id="1359164"/>
    <lineage>
        <taxon>Bacteria</taxon>
        <taxon>Pseudomonadati</taxon>
        <taxon>Pseudomonadota</taxon>
        <taxon>Alphaproteobacteria</taxon>
        <taxon>Rickettsiales</taxon>
        <taxon>Rickettsiaceae</taxon>
        <taxon>Rickettsieae</taxon>
        <taxon>Rickettsia</taxon>
        <taxon>spotted fever group</taxon>
    </lineage>
</organism>
<protein>
    <submittedName>
        <fullName evidence="1">Uncharacterized protein</fullName>
    </submittedName>
</protein>
<proteinExistence type="predicted"/>
<evidence type="ECO:0000313" key="2">
    <source>
        <dbReference type="Proteomes" id="UP000033556"/>
    </source>
</evidence>
<reference evidence="1 2" key="1">
    <citation type="submission" date="2015-01" db="EMBL/GenBank/DDBJ databases">
        <title>Genome Sequencing of Rickettsiales.</title>
        <authorList>
            <person name="Daugherty S.C."/>
            <person name="Su Q."/>
            <person name="Abolude K."/>
            <person name="Beier-Sexton M."/>
            <person name="Carlyon J.A."/>
            <person name="Carter R."/>
            <person name="Day N.P."/>
            <person name="Dumler S.J."/>
            <person name="Dyachenko V."/>
            <person name="Godinez A."/>
            <person name="Kurtti T.J."/>
            <person name="Lichay M."/>
            <person name="Mullins K.E."/>
            <person name="Ott S."/>
            <person name="Pappas-Brown V."/>
            <person name="Paris D.H."/>
            <person name="Patel P."/>
            <person name="Richards A.L."/>
            <person name="Sadzewicz L."/>
            <person name="Sears K."/>
            <person name="Seidman D."/>
            <person name="Sengamalay N."/>
            <person name="Stenos J."/>
            <person name="Tallon L.J."/>
            <person name="Vincent G."/>
            <person name="Fraser C.M."/>
            <person name="Munderloh U."/>
            <person name="Dunning-Hotopp J.C."/>
        </authorList>
    </citation>
    <scope>NUCLEOTIDE SEQUENCE [LARGE SCALE GENOMIC DNA]</scope>
    <source>
        <strain evidence="1 2">Ac/Pa</strain>
    </source>
</reference>
<dbReference type="Proteomes" id="UP000033556">
    <property type="component" value="Unassembled WGS sequence"/>
</dbReference>
<gene>
    <name evidence="1" type="ORF">APHACPA_0868</name>
</gene>
<keyword evidence="2" id="KW-1185">Reference proteome</keyword>
<dbReference type="EMBL" id="LANR01000001">
    <property type="protein sequence ID" value="KJV61852.1"/>
    <property type="molecule type" value="Genomic_DNA"/>
</dbReference>
<comment type="caution">
    <text evidence="1">The sequence shown here is derived from an EMBL/GenBank/DDBJ whole genome shotgun (WGS) entry which is preliminary data.</text>
</comment>
<dbReference type="AlphaFoldDB" id="A0A0F3N2C6"/>
<accession>A0A0F3N2C6</accession>
<dbReference type="PATRIC" id="fig|1359164.3.peg.853"/>
<evidence type="ECO:0000313" key="1">
    <source>
        <dbReference type="EMBL" id="KJV61852.1"/>
    </source>
</evidence>
<name>A0A0F3N2C6_RICAM</name>
<sequence>MFFFKLTFPMSFPQNVVACIPMSFLRKQESSVKRDKSSF</sequence>